<evidence type="ECO:0000313" key="2">
    <source>
        <dbReference type="Proteomes" id="UP000198651"/>
    </source>
</evidence>
<gene>
    <name evidence="1" type="ORF">Ark11_0379</name>
</gene>
<organism evidence="1 2">
    <name type="scientific">Candidatus Ichthyocystis hellenicum</name>
    <dbReference type="NCBI Taxonomy" id="1561003"/>
    <lineage>
        <taxon>Bacteria</taxon>
        <taxon>Pseudomonadati</taxon>
        <taxon>Pseudomonadota</taxon>
        <taxon>Betaproteobacteria</taxon>
        <taxon>Burkholderiales</taxon>
        <taxon>Candidatus Ichthyocystis</taxon>
    </lineage>
</organism>
<name>A0A0S4M1W5_9BURK</name>
<accession>A0A0S4M1W5</accession>
<sequence length="56" mass="6879">MIDVSHVRQQQLEYEQSLSRLMKGWFLVVELLVERIDLQKDRFRFIHLRYVFAQIG</sequence>
<reference evidence="2" key="1">
    <citation type="submission" date="2015-11" db="EMBL/GenBank/DDBJ databases">
        <authorList>
            <person name="Seth-Smith H.M.B."/>
        </authorList>
    </citation>
    <scope>NUCLEOTIDE SEQUENCE [LARGE SCALE GENOMIC DNA]</scope>
    <source>
        <strain evidence="2">2013Ark11</strain>
    </source>
</reference>
<dbReference type="Proteomes" id="UP000198651">
    <property type="component" value="Chromosome I"/>
</dbReference>
<proteinExistence type="predicted"/>
<evidence type="ECO:0000313" key="1">
    <source>
        <dbReference type="EMBL" id="CUT17232.1"/>
    </source>
</evidence>
<keyword evidence="2" id="KW-1185">Reference proteome</keyword>
<dbReference type="EMBL" id="LN906597">
    <property type="protein sequence ID" value="CUT17232.1"/>
    <property type="molecule type" value="Genomic_DNA"/>
</dbReference>
<protein>
    <submittedName>
        <fullName evidence="1">Uncharacterized protein</fullName>
    </submittedName>
</protein>
<dbReference type="AlphaFoldDB" id="A0A0S4M1W5"/>